<keyword evidence="2" id="KW-1185">Reference proteome</keyword>
<dbReference type="EMBL" id="KZ293497">
    <property type="protein sequence ID" value="PBK59838.1"/>
    <property type="molecule type" value="Genomic_DNA"/>
</dbReference>
<dbReference type="STRING" id="1076256.A0A2H3B1F9"/>
<proteinExistence type="predicted"/>
<reference evidence="2" key="1">
    <citation type="journal article" date="2017" name="Nat. Ecol. Evol.">
        <title>Genome expansion and lineage-specific genetic innovations in the forest pathogenic fungi Armillaria.</title>
        <authorList>
            <person name="Sipos G."/>
            <person name="Prasanna A.N."/>
            <person name="Walter M.C."/>
            <person name="O'Connor E."/>
            <person name="Balint B."/>
            <person name="Krizsan K."/>
            <person name="Kiss B."/>
            <person name="Hess J."/>
            <person name="Varga T."/>
            <person name="Slot J."/>
            <person name="Riley R."/>
            <person name="Boka B."/>
            <person name="Rigling D."/>
            <person name="Barry K."/>
            <person name="Lee J."/>
            <person name="Mihaltcheva S."/>
            <person name="LaButti K."/>
            <person name="Lipzen A."/>
            <person name="Waldron R."/>
            <person name="Moloney N.M."/>
            <person name="Sperisen C."/>
            <person name="Kredics L."/>
            <person name="Vagvoelgyi C."/>
            <person name="Patrignani A."/>
            <person name="Fitzpatrick D."/>
            <person name="Nagy I."/>
            <person name="Doyle S."/>
            <person name="Anderson J.B."/>
            <person name="Grigoriev I.V."/>
            <person name="Gueldener U."/>
            <person name="Muensterkoetter M."/>
            <person name="Nagy L.G."/>
        </authorList>
    </citation>
    <scope>NUCLEOTIDE SEQUENCE [LARGE SCALE GENOMIC DNA]</scope>
    <source>
        <strain evidence="2">28-4</strain>
    </source>
</reference>
<accession>A0A2H3B1F9</accession>
<organism evidence="1 2">
    <name type="scientific">Armillaria solidipes</name>
    <dbReference type="NCBI Taxonomy" id="1076256"/>
    <lineage>
        <taxon>Eukaryota</taxon>
        <taxon>Fungi</taxon>
        <taxon>Dikarya</taxon>
        <taxon>Basidiomycota</taxon>
        <taxon>Agaricomycotina</taxon>
        <taxon>Agaricomycetes</taxon>
        <taxon>Agaricomycetidae</taxon>
        <taxon>Agaricales</taxon>
        <taxon>Marasmiineae</taxon>
        <taxon>Physalacriaceae</taxon>
        <taxon>Armillaria</taxon>
    </lineage>
</organism>
<dbReference type="Proteomes" id="UP000218334">
    <property type="component" value="Unassembled WGS sequence"/>
</dbReference>
<dbReference type="AlphaFoldDB" id="A0A2H3B1F9"/>
<evidence type="ECO:0000313" key="2">
    <source>
        <dbReference type="Proteomes" id="UP000218334"/>
    </source>
</evidence>
<name>A0A2H3B1F9_9AGAR</name>
<gene>
    <name evidence="1" type="ORF">ARMSODRAFT_1027128</name>
</gene>
<protein>
    <recommendedName>
        <fullName evidence="3">CxC1-like cysteine cluster associated with KDZ transposases domain-containing protein</fullName>
    </recommendedName>
</protein>
<evidence type="ECO:0000313" key="1">
    <source>
        <dbReference type="EMBL" id="PBK59838.1"/>
    </source>
</evidence>
<sequence>MPPNLYITPVKRKCVGDAAYNHARLSLLKRVKEAEEQACKRADSLTFEVEAETDGWQDEDGPGSEAHLQLSQGYEASLGSDDGSDEQPIIDTPIPTKPRCTQPNTYIENLYRDWRELIPHLVEPLATFQKNSALDVGSQPLLCKASVCTRIHKRHDILCLYWNYFETQSFECCPSHSQSLPITLIGAGLFPTSPREPHVASLLEHSGALNTAFCSALQDFYVSRGFWMRDVKGVPIQEPFHRGFSYAAKWCGCVKMALEEKIDVMLSNACTKIPDTFEGVPNEMPQPCRSAEVDTGVEYIPPATGDHITISLAHG</sequence>
<evidence type="ECO:0008006" key="3">
    <source>
        <dbReference type="Google" id="ProtNLM"/>
    </source>
</evidence>